<keyword evidence="13" id="KW-0479">Metal-binding</keyword>
<reference evidence="18" key="1">
    <citation type="submission" date="2017-02" db="UniProtKB">
        <authorList>
            <consortium name="WormBaseParasite"/>
        </authorList>
    </citation>
    <scope>IDENTIFICATION</scope>
</reference>
<evidence type="ECO:0000256" key="1">
    <source>
        <dbReference type="ARBA" id="ARBA00004479"/>
    </source>
</evidence>
<dbReference type="PANTHER" id="PTHR23255">
    <property type="entry name" value="TRANSFORMING GROWTH FACTOR-BETA RECEPTOR TYPE I AND II"/>
    <property type="match status" value="1"/>
</dbReference>
<dbReference type="GO" id="GO:0048185">
    <property type="term" value="F:activin binding"/>
    <property type="evidence" value="ECO:0007669"/>
    <property type="project" value="TreeGrafter"/>
</dbReference>
<keyword evidence="9 13" id="KW-0067">ATP-binding</keyword>
<evidence type="ECO:0000256" key="7">
    <source>
        <dbReference type="ARBA" id="ARBA00022741"/>
    </source>
</evidence>
<evidence type="ECO:0000256" key="4">
    <source>
        <dbReference type="ARBA" id="ARBA00022679"/>
    </source>
</evidence>
<keyword evidence="13" id="KW-0464">Manganese</keyword>
<evidence type="ECO:0000259" key="15">
    <source>
        <dbReference type="PROSITE" id="PS50011"/>
    </source>
</evidence>
<keyword evidence="6" id="KW-0732">Signal</keyword>
<evidence type="ECO:0000256" key="8">
    <source>
        <dbReference type="ARBA" id="ARBA00022777"/>
    </source>
</evidence>
<evidence type="ECO:0000256" key="5">
    <source>
        <dbReference type="ARBA" id="ARBA00022692"/>
    </source>
</evidence>
<dbReference type="InterPro" id="IPR008271">
    <property type="entry name" value="Ser/Thr_kinase_AS"/>
</dbReference>
<evidence type="ECO:0000256" key="10">
    <source>
        <dbReference type="ARBA" id="ARBA00022989"/>
    </source>
</evidence>
<feature type="transmembrane region" description="Helical" evidence="13">
    <location>
        <begin position="62"/>
        <end position="84"/>
    </location>
</feature>
<comment type="catalytic activity">
    <reaction evidence="13">
        <text>L-threonyl-[receptor-protein] + ATP = O-phospho-L-threonyl-[receptor-protein] + ADP + H(+)</text>
        <dbReference type="Rhea" id="RHEA:44880"/>
        <dbReference type="Rhea" id="RHEA-COMP:11024"/>
        <dbReference type="Rhea" id="RHEA-COMP:11025"/>
        <dbReference type="ChEBI" id="CHEBI:15378"/>
        <dbReference type="ChEBI" id="CHEBI:30013"/>
        <dbReference type="ChEBI" id="CHEBI:30616"/>
        <dbReference type="ChEBI" id="CHEBI:61977"/>
        <dbReference type="ChEBI" id="CHEBI:456216"/>
        <dbReference type="EC" id="2.7.11.30"/>
    </reaction>
</comment>
<name>A0A0R3WDS4_TAEAS</name>
<dbReference type="EMBL" id="UYRS01018930">
    <property type="protein sequence ID" value="VDK41316.1"/>
    <property type="molecule type" value="Genomic_DNA"/>
</dbReference>
<dbReference type="Gene3D" id="3.30.200.20">
    <property type="entry name" value="Phosphorylase Kinase, domain 1"/>
    <property type="match status" value="1"/>
</dbReference>
<accession>A0A0R3WDS4</accession>
<dbReference type="PANTHER" id="PTHR23255:SF98">
    <property type="entry name" value="SERINE_THREONINE-PROTEIN KINASE RECEPTOR"/>
    <property type="match status" value="1"/>
</dbReference>
<evidence type="ECO:0000313" key="16">
    <source>
        <dbReference type="EMBL" id="VDK41316.1"/>
    </source>
</evidence>
<dbReference type="WBParaSite" id="TASK_0000892701-mRNA-1">
    <property type="protein sequence ID" value="TASK_0000892701-mRNA-1"/>
    <property type="gene ID" value="TASK_0000892701"/>
</dbReference>
<gene>
    <name evidence="16" type="ORF">TASK_LOCUS8928</name>
</gene>
<dbReference type="InterPro" id="IPR013169">
    <property type="entry name" value="mRNA_splic_Cwf18-like"/>
</dbReference>
<dbReference type="EC" id="2.7.11.30" evidence="13"/>
<keyword evidence="17" id="KW-1185">Reference proteome</keyword>
<evidence type="ECO:0000256" key="13">
    <source>
        <dbReference type="RuleBase" id="RU361271"/>
    </source>
</evidence>
<dbReference type="GO" id="GO:0017002">
    <property type="term" value="F:activin receptor activity"/>
    <property type="evidence" value="ECO:0007669"/>
    <property type="project" value="TreeGrafter"/>
</dbReference>
<evidence type="ECO:0000256" key="11">
    <source>
        <dbReference type="ARBA" id="ARBA00023136"/>
    </source>
</evidence>
<dbReference type="GO" id="GO:0048179">
    <property type="term" value="C:activin receptor complex"/>
    <property type="evidence" value="ECO:0007669"/>
    <property type="project" value="TreeGrafter"/>
</dbReference>
<keyword evidence="7 13" id="KW-0547">Nucleotide-binding</keyword>
<reference evidence="16 17" key="2">
    <citation type="submission" date="2018-11" db="EMBL/GenBank/DDBJ databases">
        <authorList>
            <consortium name="Pathogen Informatics"/>
        </authorList>
    </citation>
    <scope>NUCLEOTIDE SEQUENCE [LARGE SCALE GENOMIC DNA]</scope>
</reference>
<dbReference type="OrthoDB" id="547665at2759"/>
<keyword evidence="4 13" id="KW-0808">Transferase</keyword>
<evidence type="ECO:0000256" key="14">
    <source>
        <dbReference type="SAM" id="MobiDB-lite"/>
    </source>
</evidence>
<evidence type="ECO:0000256" key="12">
    <source>
        <dbReference type="ARBA" id="ARBA00023170"/>
    </source>
</evidence>
<evidence type="ECO:0000256" key="6">
    <source>
        <dbReference type="ARBA" id="ARBA00022729"/>
    </source>
</evidence>
<dbReference type="Pfam" id="PF07714">
    <property type="entry name" value="PK_Tyr_Ser-Thr"/>
    <property type="match status" value="1"/>
</dbReference>
<evidence type="ECO:0000256" key="2">
    <source>
        <dbReference type="ARBA" id="ARBA00009605"/>
    </source>
</evidence>
<dbReference type="InterPro" id="IPR001245">
    <property type="entry name" value="Ser-Thr/Tyr_kinase_cat_dom"/>
</dbReference>
<feature type="region of interest" description="Disordered" evidence="14">
    <location>
        <begin position="591"/>
        <end position="614"/>
    </location>
</feature>
<sequence length="768" mass="84665">MKGYLNCCCKGDLCNVPHIPIKQIVIDQGDDIHPSSLNRSLGNHISTSKIGVLASISNNPTLFYAIALPLLLLILLIFIFTFLLCRRCKASANPIGSSAVGGSSKFSTDKHKSLLCPKPFPSSLRFCFSASRSKDDEHQFYASGNTGCRSCPLNGTPCAVCGNGFLTHVDGSPSMPQLVRPALGGGWLAEGEVEELSRICTKVKRCSRGRFGEVWLGRMTVVVSGQPTSREVAIKVFPEAEKKSWETELELYRLPRLKHPNILHYIGIDKVARVSSEEGENARSGGAGEGSPMVEYWLVTDYLAFGSVYDYIHNRELSWGQMLWIAMGMARGLSYLHTELPRTVSQYPKPSIAHRDFKSRNVLLKPDLTPCISDLGLATRLETGRGFGDAHLQVGTARYMAPEVLDGAIQFTRDAFLRIDVYALGLVIWELMTRAHGPGDAPPDENAPPRLPPYMAPFEAEVGPIPTMDKLQHYVAKLKNRPRACSWWEKDQAFMQLWETVQDSWDHDAEARITAGCIAGRIQNLSQRCPPSPDDPASLMPFLAPTSSIHTSTSSSASSSLEVIEVTPVASEPNPDAVPLLAFSPFPRPDSSAAATVGPVTPAESENTATVEGTRRDGREMRTGLEEGEIAVGSLRSEALRRKERLINLRKQAQKMDLSTTGLTLDKEGELPKPIFRNYKPISGELKAGQLPGGPMIDLDAHVAEQLEAAKAQSVVDEVNLFNLAPRKPDWDLKRGVEKKLKKLERRTQRIIAELIRKHCKIFYSFKL</sequence>
<evidence type="ECO:0000313" key="18">
    <source>
        <dbReference type="WBParaSite" id="TASK_0000892701-mRNA-1"/>
    </source>
</evidence>
<evidence type="ECO:0000256" key="9">
    <source>
        <dbReference type="ARBA" id="ARBA00022840"/>
    </source>
</evidence>
<dbReference type="Gene3D" id="1.10.510.10">
    <property type="entry name" value="Transferase(Phosphotransferase) domain 1"/>
    <property type="match status" value="1"/>
</dbReference>
<comment type="cofactor">
    <cofactor evidence="13">
        <name>Mg(2+)</name>
        <dbReference type="ChEBI" id="CHEBI:18420"/>
    </cofactor>
    <cofactor evidence="13">
        <name>Mn(2+)</name>
        <dbReference type="ChEBI" id="CHEBI:29035"/>
    </cofactor>
</comment>
<dbReference type="PRINTS" id="PR00653">
    <property type="entry name" value="ACTIVIN2R"/>
</dbReference>
<protein>
    <recommendedName>
        <fullName evidence="13">Serine/threonine-protein kinase receptor</fullName>
        <ecNumber evidence="13">2.7.11.30</ecNumber>
    </recommendedName>
</protein>
<evidence type="ECO:0000256" key="3">
    <source>
        <dbReference type="ARBA" id="ARBA00022527"/>
    </source>
</evidence>
<dbReference type="Proteomes" id="UP000282613">
    <property type="component" value="Unassembled WGS sequence"/>
</dbReference>
<keyword evidence="10 13" id="KW-1133">Transmembrane helix</keyword>
<dbReference type="GO" id="GO:0046872">
    <property type="term" value="F:metal ion binding"/>
    <property type="evidence" value="ECO:0007669"/>
    <property type="project" value="UniProtKB-KW"/>
</dbReference>
<keyword evidence="12 13" id="KW-0675">Receptor</keyword>
<dbReference type="SUPFAM" id="SSF56112">
    <property type="entry name" value="Protein kinase-like (PK-like)"/>
    <property type="match status" value="1"/>
</dbReference>
<keyword evidence="5 13" id="KW-0812">Transmembrane</keyword>
<dbReference type="PROSITE" id="PS50011">
    <property type="entry name" value="PROTEIN_KINASE_DOM"/>
    <property type="match status" value="1"/>
</dbReference>
<keyword evidence="3 13" id="KW-0723">Serine/threonine-protein kinase</keyword>
<dbReference type="STRING" id="60517.A0A0R3WDS4"/>
<keyword evidence="8 13" id="KW-0418">Kinase</keyword>
<dbReference type="InterPro" id="IPR000333">
    <property type="entry name" value="TGFB_receptor"/>
</dbReference>
<dbReference type="GO" id="GO:0005524">
    <property type="term" value="F:ATP binding"/>
    <property type="evidence" value="ECO:0007669"/>
    <property type="project" value="UniProtKB-UniRule"/>
</dbReference>
<dbReference type="CDD" id="cd14053">
    <property type="entry name" value="STKc_ACVR2"/>
    <property type="match status" value="1"/>
</dbReference>
<comment type="similarity">
    <text evidence="2 13">Belongs to the protein kinase superfamily. TKL Ser/Thr protein kinase family. TGFB receptor subfamily.</text>
</comment>
<dbReference type="Pfam" id="PF08315">
    <property type="entry name" value="cwf18"/>
    <property type="match status" value="1"/>
</dbReference>
<keyword evidence="11 13" id="KW-0472">Membrane</keyword>
<organism evidence="18">
    <name type="scientific">Taenia asiatica</name>
    <name type="common">Asian tapeworm</name>
    <dbReference type="NCBI Taxonomy" id="60517"/>
    <lineage>
        <taxon>Eukaryota</taxon>
        <taxon>Metazoa</taxon>
        <taxon>Spiralia</taxon>
        <taxon>Lophotrochozoa</taxon>
        <taxon>Platyhelminthes</taxon>
        <taxon>Cestoda</taxon>
        <taxon>Eucestoda</taxon>
        <taxon>Cyclophyllidea</taxon>
        <taxon>Taeniidae</taxon>
        <taxon>Taenia</taxon>
    </lineage>
</organism>
<evidence type="ECO:0000313" key="17">
    <source>
        <dbReference type="Proteomes" id="UP000282613"/>
    </source>
</evidence>
<feature type="domain" description="Protein kinase" evidence="15">
    <location>
        <begin position="200"/>
        <end position="543"/>
    </location>
</feature>
<proteinExistence type="inferred from homology"/>
<dbReference type="InterPro" id="IPR000719">
    <property type="entry name" value="Prot_kinase_dom"/>
</dbReference>
<dbReference type="PROSITE" id="PS00108">
    <property type="entry name" value="PROTEIN_KINASE_ST"/>
    <property type="match status" value="1"/>
</dbReference>
<dbReference type="AlphaFoldDB" id="A0A0R3WDS4"/>
<dbReference type="InterPro" id="IPR011009">
    <property type="entry name" value="Kinase-like_dom_sf"/>
</dbReference>
<dbReference type="GO" id="GO:0071363">
    <property type="term" value="P:cellular response to growth factor stimulus"/>
    <property type="evidence" value="ECO:0007669"/>
    <property type="project" value="TreeGrafter"/>
</dbReference>
<keyword evidence="13" id="KW-0460">Magnesium</keyword>
<comment type="subcellular location">
    <subcellularLocation>
        <location evidence="1 13">Membrane</location>
        <topology evidence="1 13">Single-pass type I membrane protein</topology>
    </subcellularLocation>
</comment>